<feature type="domain" description="Ig-like" evidence="1">
    <location>
        <begin position="125"/>
        <end position="196"/>
    </location>
</feature>
<dbReference type="GO" id="GO:0001851">
    <property type="term" value="F:complement component C3b binding"/>
    <property type="evidence" value="ECO:0007669"/>
    <property type="project" value="TreeGrafter"/>
</dbReference>
<comment type="caution">
    <text evidence="2">The sequence shown here is derived from an EMBL/GenBank/DDBJ whole genome shotgun (WGS) entry which is preliminary data.</text>
</comment>
<evidence type="ECO:0000259" key="1">
    <source>
        <dbReference type="PROSITE" id="PS50835"/>
    </source>
</evidence>
<dbReference type="GO" id="GO:0042130">
    <property type="term" value="P:negative regulation of T cell proliferation"/>
    <property type="evidence" value="ECO:0007669"/>
    <property type="project" value="InterPro"/>
</dbReference>
<dbReference type="GO" id="GO:0043031">
    <property type="term" value="P:negative regulation of macrophage activation"/>
    <property type="evidence" value="ECO:0007669"/>
    <property type="project" value="InterPro"/>
</dbReference>
<dbReference type="PANTHER" id="PTHR15466:SF2">
    <property type="entry name" value="V-SET AND IMMUNOGLOBULIN DOMAIN-CONTAINING PROTEIN 4"/>
    <property type="match status" value="1"/>
</dbReference>
<dbReference type="Gene3D" id="2.60.40.10">
    <property type="entry name" value="Immunoglobulins"/>
    <property type="match status" value="2"/>
</dbReference>
<feature type="domain" description="Ig-like" evidence="1">
    <location>
        <begin position="17"/>
        <end position="112"/>
    </location>
</feature>
<evidence type="ECO:0000313" key="3">
    <source>
        <dbReference type="Proteomes" id="UP000551127"/>
    </source>
</evidence>
<proteinExistence type="predicted"/>
<feature type="non-terminal residue" evidence="2">
    <location>
        <position position="1"/>
    </location>
</feature>
<dbReference type="SMART" id="SM00409">
    <property type="entry name" value="IG"/>
    <property type="match status" value="2"/>
</dbReference>
<feature type="non-terminal residue" evidence="2">
    <location>
        <position position="196"/>
    </location>
</feature>
<dbReference type="Proteomes" id="UP000551127">
    <property type="component" value="Unassembled WGS sequence"/>
</dbReference>
<reference evidence="2 3" key="1">
    <citation type="submission" date="2019-09" db="EMBL/GenBank/DDBJ databases">
        <title>Bird 10,000 Genomes (B10K) Project - Family phase.</title>
        <authorList>
            <person name="Zhang G."/>
        </authorList>
    </citation>
    <scope>NUCLEOTIDE SEQUENCE [LARGE SCALE GENOMIC DNA]</scope>
    <source>
        <strain evidence="2">B10K-DU-012-80</strain>
    </source>
</reference>
<dbReference type="GO" id="GO:0032703">
    <property type="term" value="P:negative regulation of interleukin-2 production"/>
    <property type="evidence" value="ECO:0007669"/>
    <property type="project" value="InterPro"/>
</dbReference>
<accession>A0A7K4Z459</accession>
<dbReference type="InterPro" id="IPR013783">
    <property type="entry name" value="Ig-like_fold"/>
</dbReference>
<dbReference type="Pfam" id="PF13927">
    <property type="entry name" value="Ig_3"/>
    <property type="match status" value="1"/>
</dbReference>
<dbReference type="AlphaFoldDB" id="A0A7K4Z459"/>
<gene>
    <name evidence="2" type="primary">Vsig4_0</name>
    <name evidence="2" type="ORF">BUCABY_R01847</name>
</gene>
<dbReference type="SUPFAM" id="SSF48726">
    <property type="entry name" value="Immunoglobulin"/>
    <property type="match status" value="2"/>
</dbReference>
<evidence type="ECO:0000313" key="2">
    <source>
        <dbReference type="EMBL" id="NWR66142.1"/>
    </source>
</evidence>
<organism evidence="2 3">
    <name type="scientific">Bucorvus abyssinicus</name>
    <name type="common">Northern ground-hornbill</name>
    <name type="synonym">Abyssinian ground-hornbill</name>
    <dbReference type="NCBI Taxonomy" id="153643"/>
    <lineage>
        <taxon>Eukaryota</taxon>
        <taxon>Metazoa</taxon>
        <taxon>Chordata</taxon>
        <taxon>Craniata</taxon>
        <taxon>Vertebrata</taxon>
        <taxon>Euteleostomi</taxon>
        <taxon>Archelosauria</taxon>
        <taxon>Archosauria</taxon>
        <taxon>Dinosauria</taxon>
        <taxon>Saurischia</taxon>
        <taxon>Theropoda</taxon>
        <taxon>Coelurosauria</taxon>
        <taxon>Aves</taxon>
        <taxon>Neognathae</taxon>
        <taxon>Neoaves</taxon>
        <taxon>Telluraves</taxon>
        <taxon>Coraciimorphae</taxon>
        <taxon>Bucerotiformes</taxon>
        <taxon>Bucorvidae</taxon>
        <taxon>Bucorvus</taxon>
    </lineage>
</organism>
<sequence length="196" mass="21383">AFLDLTGPSEIKGVWKDSTTLPCAYKPVKEFVQETVTWTVEHDQSSGTVFRRDGSGDHVLLAEYRDRVSIPTDSPGNVSLHIQNLEVSDRGVYTCQVTWKAHNNSLIARDITTEVEVVKVAATKPVIRAGELGLTVPAGASTSLSCVASGSPPISYRWFRSGPGGKAQLLSRQAELAWDNLRPSDTGTYYCEAENR</sequence>
<dbReference type="PANTHER" id="PTHR15466">
    <property type="entry name" value="V-SET AND IMMUNOGLOBULIN DOMAIN CONTAINING 4"/>
    <property type="match status" value="1"/>
</dbReference>
<dbReference type="GO" id="GO:0045957">
    <property type="term" value="P:negative regulation of complement activation, alternative pathway"/>
    <property type="evidence" value="ECO:0007669"/>
    <property type="project" value="TreeGrafter"/>
</dbReference>
<dbReference type="PROSITE" id="PS50835">
    <property type="entry name" value="IG_LIKE"/>
    <property type="match status" value="2"/>
</dbReference>
<protein>
    <submittedName>
        <fullName evidence="2">VSIG4 protein</fullName>
    </submittedName>
</protein>
<dbReference type="InterPro" id="IPR007110">
    <property type="entry name" value="Ig-like_dom"/>
</dbReference>
<dbReference type="Pfam" id="PF07686">
    <property type="entry name" value="V-set"/>
    <property type="match status" value="1"/>
</dbReference>
<dbReference type="SMART" id="SM00406">
    <property type="entry name" value="IGv"/>
    <property type="match status" value="2"/>
</dbReference>
<dbReference type="InterPro" id="IPR036179">
    <property type="entry name" value="Ig-like_dom_sf"/>
</dbReference>
<dbReference type="InterPro" id="IPR039939">
    <property type="entry name" value="VSIG4"/>
</dbReference>
<dbReference type="InterPro" id="IPR003598">
    <property type="entry name" value="Ig_sub2"/>
</dbReference>
<keyword evidence="3" id="KW-1185">Reference proteome</keyword>
<dbReference type="SMART" id="SM00408">
    <property type="entry name" value="IGc2"/>
    <property type="match status" value="2"/>
</dbReference>
<name>A0A7K4Z459_BUCAB</name>
<dbReference type="OrthoDB" id="9448246at2759"/>
<dbReference type="InterPro" id="IPR003599">
    <property type="entry name" value="Ig_sub"/>
</dbReference>
<dbReference type="EMBL" id="VYZL01005302">
    <property type="protein sequence ID" value="NWR66142.1"/>
    <property type="molecule type" value="Genomic_DNA"/>
</dbReference>
<dbReference type="InterPro" id="IPR013106">
    <property type="entry name" value="Ig_V-set"/>
</dbReference>